<accession>L0R988</accession>
<dbReference type="STRING" id="1121451.DESAM_20468"/>
<proteinExistence type="predicted"/>
<evidence type="ECO:0000313" key="1">
    <source>
        <dbReference type="EMBL" id="CCO22755.1"/>
    </source>
</evidence>
<protein>
    <submittedName>
        <fullName evidence="1">Uncharacterized protein</fullName>
    </submittedName>
</protein>
<name>L0R988_9BACT</name>
<gene>
    <name evidence="1" type="ORF">DESAM_20468</name>
</gene>
<dbReference type="KEGG" id="dhy:DESAM_20468"/>
<evidence type="ECO:0000313" key="2">
    <source>
        <dbReference type="Proteomes" id="UP000010808"/>
    </source>
</evidence>
<dbReference type="HOGENOM" id="CLU_3198936_0_0_7"/>
<sequence>MSRSKKLSNPCQELLGIAVMRLCRAQGLLRSEAFLDKKYYQLIIA</sequence>
<reference evidence="1 2" key="1">
    <citation type="submission" date="2012-10" db="EMBL/GenBank/DDBJ databases">
        <authorList>
            <person name="Genoscope - CEA"/>
        </authorList>
    </citation>
    <scope>NUCLEOTIDE SEQUENCE [LARGE SCALE GENOMIC DNA]</scope>
    <source>
        <strain evidence="2">AM13 / DSM 14728</strain>
    </source>
</reference>
<dbReference type="Proteomes" id="UP000010808">
    <property type="component" value="Chromosome"/>
</dbReference>
<keyword evidence="2" id="KW-1185">Reference proteome</keyword>
<organism evidence="1 2">
    <name type="scientific">Maridesulfovibrio hydrothermalis AM13 = DSM 14728</name>
    <dbReference type="NCBI Taxonomy" id="1121451"/>
    <lineage>
        <taxon>Bacteria</taxon>
        <taxon>Pseudomonadati</taxon>
        <taxon>Thermodesulfobacteriota</taxon>
        <taxon>Desulfovibrionia</taxon>
        <taxon>Desulfovibrionales</taxon>
        <taxon>Desulfovibrionaceae</taxon>
        <taxon>Maridesulfovibrio</taxon>
    </lineage>
</organism>
<dbReference type="AlphaFoldDB" id="L0R988"/>
<dbReference type="EMBL" id="FO203522">
    <property type="protein sequence ID" value="CCO22755.1"/>
    <property type="molecule type" value="Genomic_DNA"/>
</dbReference>